<evidence type="ECO:0000313" key="2">
    <source>
        <dbReference type="EMBL" id="SEI54117.1"/>
    </source>
</evidence>
<gene>
    <name evidence="2" type="ORF">SAMN05444271_102136</name>
</gene>
<keyword evidence="1" id="KW-0812">Transmembrane</keyword>
<feature type="transmembrane region" description="Helical" evidence="1">
    <location>
        <begin position="36"/>
        <end position="53"/>
    </location>
</feature>
<proteinExistence type="predicted"/>
<protein>
    <submittedName>
        <fullName evidence="2">Uncharacterized protein</fullName>
    </submittedName>
</protein>
<dbReference type="InterPro" id="IPR055956">
    <property type="entry name" value="DUF7534"/>
</dbReference>
<accession>A0A2H4Q5T4</accession>
<dbReference type="AlphaFoldDB" id="A0A1H6RNK1"/>
<organism evidence="2 3">
    <name type="scientific">Halohasta litchfieldiae</name>
    <dbReference type="NCBI Taxonomy" id="1073996"/>
    <lineage>
        <taxon>Archaea</taxon>
        <taxon>Methanobacteriati</taxon>
        <taxon>Methanobacteriota</taxon>
        <taxon>Stenosarchaea group</taxon>
        <taxon>Halobacteria</taxon>
        <taxon>Halobacteriales</taxon>
        <taxon>Haloferacaceae</taxon>
        <taxon>Halohasta</taxon>
    </lineage>
</organism>
<dbReference type="KEGG" id="hae:halTADL_2992"/>
<feature type="transmembrane region" description="Helical" evidence="1">
    <location>
        <begin position="100"/>
        <end position="117"/>
    </location>
</feature>
<dbReference type="Proteomes" id="UP000198888">
    <property type="component" value="Unassembled WGS sequence"/>
</dbReference>
<feature type="transmembrane region" description="Helical" evidence="1">
    <location>
        <begin position="73"/>
        <end position="93"/>
    </location>
</feature>
<evidence type="ECO:0000256" key="1">
    <source>
        <dbReference type="SAM" id="Phobius"/>
    </source>
</evidence>
<name>A0A1H6RNK1_9EURY</name>
<reference evidence="2 3" key="1">
    <citation type="submission" date="2016-10" db="EMBL/GenBank/DDBJ databases">
        <authorList>
            <person name="de Groot N.N."/>
        </authorList>
    </citation>
    <scope>NUCLEOTIDE SEQUENCE [LARGE SCALE GENOMIC DNA]</scope>
    <source>
        <strain evidence="2 3">DSM 22187</strain>
    </source>
</reference>
<evidence type="ECO:0000313" key="3">
    <source>
        <dbReference type="Proteomes" id="UP000198888"/>
    </source>
</evidence>
<keyword evidence="1" id="KW-0472">Membrane</keyword>
<accession>A0A1H6RNK1</accession>
<keyword evidence="3" id="KW-1185">Reference proteome</keyword>
<sequence>MADTARTAFTKRAVLTVIVGFTLAGIFGPPDPFTQLSIMGVCTAVGLVGSYWLTYKSTVDLPNVRWSDLFRWYVSTLLFAFLILIVTDPIATFGSLASQLFQLSVWVVGAGLAWIVVNSDSIPWPGDT</sequence>
<dbReference type="STRING" id="1073996.SAMN05444271_102136"/>
<dbReference type="EMBL" id="FNYR01000002">
    <property type="protein sequence ID" value="SEI54117.1"/>
    <property type="molecule type" value="Genomic_DNA"/>
</dbReference>
<dbReference type="Pfam" id="PF24378">
    <property type="entry name" value="DUF7534"/>
    <property type="match status" value="1"/>
</dbReference>
<feature type="transmembrane region" description="Helical" evidence="1">
    <location>
        <begin position="12"/>
        <end position="29"/>
    </location>
</feature>
<keyword evidence="1" id="KW-1133">Transmembrane helix</keyword>